<dbReference type="SUPFAM" id="SSF52058">
    <property type="entry name" value="L domain-like"/>
    <property type="match status" value="1"/>
</dbReference>
<dbReference type="Gene3D" id="3.80.10.10">
    <property type="entry name" value="Ribonuclease Inhibitor"/>
    <property type="match status" value="2"/>
</dbReference>
<gene>
    <name evidence="3" type="primary">106084196</name>
</gene>
<dbReference type="PROSITE" id="PS51450">
    <property type="entry name" value="LRR"/>
    <property type="match status" value="3"/>
</dbReference>
<dbReference type="InterPro" id="IPR001611">
    <property type="entry name" value="Leu-rich_rpt"/>
</dbReference>
<evidence type="ECO:0008006" key="5">
    <source>
        <dbReference type="Google" id="ProtNLM"/>
    </source>
</evidence>
<evidence type="ECO:0000256" key="2">
    <source>
        <dbReference type="ARBA" id="ARBA00022737"/>
    </source>
</evidence>
<protein>
    <recommendedName>
        <fullName evidence="5">Leucine-rich repeat-containing protein 58</fullName>
    </recommendedName>
</protein>
<reference evidence="3" key="1">
    <citation type="submission" date="2020-05" db="UniProtKB">
        <authorList>
            <consortium name="EnsemblMetazoa"/>
        </authorList>
    </citation>
    <scope>IDENTIFICATION</scope>
    <source>
        <strain evidence="3">USDA</strain>
    </source>
</reference>
<evidence type="ECO:0000256" key="1">
    <source>
        <dbReference type="ARBA" id="ARBA00022614"/>
    </source>
</evidence>
<dbReference type="VEuPathDB" id="VectorBase:SCAU012321"/>
<keyword evidence="2" id="KW-0677">Repeat</keyword>
<dbReference type="SMART" id="SM00364">
    <property type="entry name" value="LRR_BAC"/>
    <property type="match status" value="6"/>
</dbReference>
<dbReference type="Pfam" id="PF13855">
    <property type="entry name" value="LRR_8"/>
    <property type="match status" value="2"/>
</dbReference>
<dbReference type="Proteomes" id="UP000095300">
    <property type="component" value="Unassembled WGS sequence"/>
</dbReference>
<dbReference type="InterPro" id="IPR050216">
    <property type="entry name" value="LRR_domain-containing"/>
</dbReference>
<keyword evidence="1" id="KW-0433">Leucine-rich repeat</keyword>
<dbReference type="OrthoDB" id="1053178at2759"/>
<dbReference type="EnsemblMetazoa" id="SCAU012321-RA">
    <property type="protein sequence ID" value="SCAU012321-PA"/>
    <property type="gene ID" value="SCAU012321"/>
</dbReference>
<dbReference type="InterPro" id="IPR003591">
    <property type="entry name" value="Leu-rich_rpt_typical-subtyp"/>
</dbReference>
<keyword evidence="4" id="KW-1185">Reference proteome</keyword>
<sequence>MEVYTSDSSDTDSREQKTLDYSRMNLYDITLEDDLYSETKQRLKSQKDIEILLVNNNRLKCFPTTIKTFVNLRTLDLSYNCLTELPAAVFSMPFLVTLVAKNNQLTNQSLPKAFTHGKNQQCSLKELNLSGNLLTHFPEQLIEMRQLKYLYMGGNKITAISKDIWKMQSLQVLSIGGNLITEVPESVGLLTQLQALVLCDNLIESLPSSIARLKTLKSLLLHKNRLKHLPRDIVALKNLAELSLRDNPLVVRFVQDMALNPPSLMELSARIVKSNGLEVQTGDAPQTLLEYLSCANCCVNPNCKGVFFDNRVEHIKFVDFCGKYRVPLLQYLCSSKCIEPEEEPRPHSSSNASRYMMRKVLLG</sequence>
<dbReference type="InterPro" id="IPR032675">
    <property type="entry name" value="LRR_dom_sf"/>
</dbReference>
<evidence type="ECO:0000313" key="4">
    <source>
        <dbReference type="Proteomes" id="UP000095300"/>
    </source>
</evidence>
<name>A0A1I8PYS4_STOCA</name>
<dbReference type="SMART" id="SM00369">
    <property type="entry name" value="LRR_TYP"/>
    <property type="match status" value="6"/>
</dbReference>
<dbReference type="GO" id="GO:0005737">
    <property type="term" value="C:cytoplasm"/>
    <property type="evidence" value="ECO:0007669"/>
    <property type="project" value="TreeGrafter"/>
</dbReference>
<dbReference type="PANTHER" id="PTHR48051">
    <property type="match status" value="1"/>
</dbReference>
<organism evidence="3 4">
    <name type="scientific">Stomoxys calcitrans</name>
    <name type="common">Stable fly</name>
    <name type="synonym">Conops calcitrans</name>
    <dbReference type="NCBI Taxonomy" id="35570"/>
    <lineage>
        <taxon>Eukaryota</taxon>
        <taxon>Metazoa</taxon>
        <taxon>Ecdysozoa</taxon>
        <taxon>Arthropoda</taxon>
        <taxon>Hexapoda</taxon>
        <taxon>Insecta</taxon>
        <taxon>Pterygota</taxon>
        <taxon>Neoptera</taxon>
        <taxon>Endopterygota</taxon>
        <taxon>Diptera</taxon>
        <taxon>Brachycera</taxon>
        <taxon>Muscomorpha</taxon>
        <taxon>Muscoidea</taxon>
        <taxon>Muscidae</taxon>
        <taxon>Stomoxys</taxon>
    </lineage>
</organism>
<dbReference type="KEGG" id="scac:106084196"/>
<dbReference type="AlphaFoldDB" id="A0A1I8PYS4"/>
<dbReference type="Pfam" id="PF00560">
    <property type="entry name" value="LRR_1"/>
    <property type="match status" value="1"/>
</dbReference>
<proteinExistence type="predicted"/>
<dbReference type="PANTHER" id="PTHR48051:SF54">
    <property type="entry name" value="LEUCINE-RICH REPEAT-CONTAINING PROTEIN"/>
    <property type="match status" value="1"/>
</dbReference>
<evidence type="ECO:0000313" key="3">
    <source>
        <dbReference type="EnsemblMetazoa" id="SCAU012321-PA"/>
    </source>
</evidence>
<accession>A0A1I8PYS4</accession>
<dbReference type="STRING" id="35570.A0A1I8PYS4"/>